<evidence type="ECO:0000256" key="3">
    <source>
        <dbReference type="ARBA" id="ARBA00022605"/>
    </source>
</evidence>
<dbReference type="Gene3D" id="3.40.50.10860">
    <property type="entry name" value="Leucine Dehydrogenase, chain A, domain 1"/>
    <property type="match status" value="1"/>
</dbReference>
<proteinExistence type="inferred from homology"/>
<comment type="caution">
    <text evidence="14">The sequence shown here is derived from an EMBL/GenBank/DDBJ whole genome shotgun (WGS) entry which is preliminary data.</text>
</comment>
<dbReference type="InterPro" id="IPR000672">
    <property type="entry name" value="THF_DH/CycHdrlase"/>
</dbReference>
<dbReference type="GO" id="GO:0000105">
    <property type="term" value="P:L-histidine biosynthetic process"/>
    <property type="evidence" value="ECO:0007669"/>
    <property type="project" value="UniProtKB-KW"/>
</dbReference>
<evidence type="ECO:0000313" key="14">
    <source>
        <dbReference type="EMBL" id="GAN55497.1"/>
    </source>
</evidence>
<feature type="domain" description="Tetrahydrofolate dehydrogenase/cyclohydrolase NAD(P)-binding" evidence="13">
    <location>
        <begin position="135"/>
        <end position="276"/>
    </location>
</feature>
<keyword evidence="8 11" id="KW-0368">Histidine biosynthesis</keyword>
<name>A0A0D6MP79_9PROT</name>
<dbReference type="STRING" id="1231623.Tasa_048_122"/>
<evidence type="ECO:0000259" key="13">
    <source>
        <dbReference type="Pfam" id="PF02882"/>
    </source>
</evidence>
<evidence type="ECO:0000313" key="15">
    <source>
        <dbReference type="Proteomes" id="UP000032679"/>
    </source>
</evidence>
<keyword evidence="6 11" id="KW-0521">NADP</keyword>
<dbReference type="SUPFAM" id="SSF51735">
    <property type="entry name" value="NAD(P)-binding Rossmann-fold domains"/>
    <property type="match status" value="1"/>
</dbReference>
<evidence type="ECO:0000256" key="11">
    <source>
        <dbReference type="HAMAP-Rule" id="MF_01576"/>
    </source>
</evidence>
<sequence>MTMVFDATPLAERMLTDIAAQMKAAGLQPGLAVLQAADNAGAAAYTRRIVAMAALGGVRCVLEDVPVGADAQAFQAQLARLAARDDVDGVLVQFPTPRGVDRRMITDHLPPERDVDCLHPVHLGCIMAGDPVYQPCTAMAAVSVAACLAGDLRGLHCVIVGASAVVGRPLSMRLLDRGATVSVTHLDTRDIASVCRTADVLFAAAGSANLVRRDWIRAGAVIIDIGVNRDPDTGALVGDVRLDEAVGHARAITAVPNGVGPLTTAFLIANTAHAACLRNGCRFTYPDIGAIHRALSGTVSL</sequence>
<dbReference type="PANTHER" id="PTHR48099">
    <property type="entry name" value="C-1-TETRAHYDROFOLATE SYNTHASE, CYTOPLASMIC-RELATED"/>
    <property type="match status" value="1"/>
</dbReference>
<dbReference type="GO" id="GO:0004488">
    <property type="term" value="F:methylenetetrahydrofolate dehydrogenase (NADP+) activity"/>
    <property type="evidence" value="ECO:0007669"/>
    <property type="project" value="UniProtKB-UniRule"/>
</dbReference>
<dbReference type="Pfam" id="PF02882">
    <property type="entry name" value="THF_DHG_CYH_C"/>
    <property type="match status" value="1"/>
</dbReference>
<evidence type="ECO:0000256" key="9">
    <source>
        <dbReference type="ARBA" id="ARBA00023167"/>
    </source>
</evidence>
<organism evidence="14 15">
    <name type="scientific">Tanticharoenia sakaeratensis NBRC 103193</name>
    <dbReference type="NCBI Taxonomy" id="1231623"/>
    <lineage>
        <taxon>Bacteria</taxon>
        <taxon>Pseudomonadati</taxon>
        <taxon>Pseudomonadota</taxon>
        <taxon>Alphaproteobacteria</taxon>
        <taxon>Acetobacterales</taxon>
        <taxon>Acetobacteraceae</taxon>
        <taxon>Tanticharoenia</taxon>
    </lineage>
</organism>
<evidence type="ECO:0000256" key="10">
    <source>
        <dbReference type="ARBA" id="ARBA00023268"/>
    </source>
</evidence>
<dbReference type="GO" id="GO:0006164">
    <property type="term" value="P:purine nucleotide biosynthetic process"/>
    <property type="evidence" value="ECO:0007669"/>
    <property type="project" value="UniProtKB-KW"/>
</dbReference>
<dbReference type="CDD" id="cd01080">
    <property type="entry name" value="NAD_bind_m-THF_DH_Cyclohyd"/>
    <property type="match status" value="1"/>
</dbReference>
<feature type="binding site" evidence="11">
    <location>
        <begin position="161"/>
        <end position="163"/>
    </location>
    <ligand>
        <name>NADP(+)</name>
        <dbReference type="ChEBI" id="CHEBI:58349"/>
    </ligand>
</feature>
<evidence type="ECO:0000256" key="6">
    <source>
        <dbReference type="ARBA" id="ARBA00022857"/>
    </source>
</evidence>
<keyword evidence="3 11" id="KW-0028">Amino-acid biosynthesis</keyword>
<keyword evidence="7 11" id="KW-0560">Oxidoreductase</keyword>
<evidence type="ECO:0000256" key="7">
    <source>
        <dbReference type="ARBA" id="ARBA00023002"/>
    </source>
</evidence>
<feature type="binding site" evidence="11">
    <location>
        <position position="227"/>
    </location>
    <ligand>
        <name>NADP(+)</name>
        <dbReference type="ChEBI" id="CHEBI:58349"/>
    </ligand>
</feature>
<comment type="catalytic activity">
    <reaction evidence="11">
        <text>(6R)-5,10-methylene-5,6,7,8-tetrahydrofolate + NADP(+) = (6R)-5,10-methenyltetrahydrofolate + NADPH</text>
        <dbReference type="Rhea" id="RHEA:22812"/>
        <dbReference type="ChEBI" id="CHEBI:15636"/>
        <dbReference type="ChEBI" id="CHEBI:57455"/>
        <dbReference type="ChEBI" id="CHEBI:57783"/>
        <dbReference type="ChEBI" id="CHEBI:58349"/>
        <dbReference type="EC" id="1.5.1.5"/>
    </reaction>
</comment>
<evidence type="ECO:0000256" key="5">
    <source>
        <dbReference type="ARBA" id="ARBA00022801"/>
    </source>
</evidence>
<keyword evidence="15" id="KW-1185">Reference proteome</keyword>
<evidence type="ECO:0000256" key="4">
    <source>
        <dbReference type="ARBA" id="ARBA00022755"/>
    </source>
</evidence>
<comment type="function">
    <text evidence="11">Catalyzes the oxidation of 5,10-methylenetetrahydrofolate to 5,10-methenyltetrahydrofolate and then the hydrolysis of 5,10-methenyltetrahydrofolate to 10-formyltetrahydrofolate.</text>
</comment>
<dbReference type="Gene3D" id="3.40.50.720">
    <property type="entry name" value="NAD(P)-binding Rossmann-like Domain"/>
    <property type="match status" value="1"/>
</dbReference>
<comment type="catalytic activity">
    <reaction evidence="11">
        <text>(6R)-5,10-methenyltetrahydrofolate + H2O = (6R)-10-formyltetrahydrofolate + H(+)</text>
        <dbReference type="Rhea" id="RHEA:23700"/>
        <dbReference type="ChEBI" id="CHEBI:15377"/>
        <dbReference type="ChEBI" id="CHEBI:15378"/>
        <dbReference type="ChEBI" id="CHEBI:57455"/>
        <dbReference type="ChEBI" id="CHEBI:195366"/>
        <dbReference type="EC" id="3.5.4.9"/>
    </reaction>
</comment>
<keyword evidence="10 11" id="KW-0511">Multifunctional enzyme</keyword>
<dbReference type="InterPro" id="IPR036291">
    <property type="entry name" value="NAD(P)-bd_dom_sf"/>
</dbReference>
<dbReference type="InterPro" id="IPR020630">
    <property type="entry name" value="THF_DH/CycHdrlase_cat_dom"/>
</dbReference>
<dbReference type="SUPFAM" id="SSF53223">
    <property type="entry name" value="Aminoacid dehydrogenase-like, N-terminal domain"/>
    <property type="match status" value="1"/>
</dbReference>
<feature type="domain" description="Tetrahydrofolate dehydrogenase/cyclohydrolase catalytic" evidence="12">
    <location>
        <begin position="6"/>
        <end position="116"/>
    </location>
</feature>
<evidence type="ECO:0000259" key="12">
    <source>
        <dbReference type="Pfam" id="PF00763"/>
    </source>
</evidence>
<keyword evidence="4 11" id="KW-0658">Purine biosynthesis</keyword>
<keyword evidence="9 11" id="KW-0486">Methionine biosynthesis</keyword>
<accession>A0A0D6MP79</accession>
<dbReference type="Proteomes" id="UP000032679">
    <property type="component" value="Unassembled WGS sequence"/>
</dbReference>
<keyword evidence="5 11" id="KW-0378">Hydrolase</keyword>
<gene>
    <name evidence="11" type="primary">folD</name>
    <name evidence="14" type="ORF">Tasa_048_122</name>
</gene>
<protein>
    <recommendedName>
        <fullName evidence="11">Bifunctional protein FolD</fullName>
    </recommendedName>
    <domain>
        <recommendedName>
            <fullName evidence="11">Methylenetetrahydrofolate dehydrogenase</fullName>
            <ecNumber evidence="11">1.5.1.5</ecNumber>
        </recommendedName>
    </domain>
    <domain>
        <recommendedName>
            <fullName evidence="11">Methenyltetrahydrofolate cyclohydrolase</fullName>
            <ecNumber evidence="11">3.5.4.9</ecNumber>
        </recommendedName>
    </domain>
</protein>
<dbReference type="PRINTS" id="PR00085">
    <property type="entry name" value="THFDHDRGNASE"/>
</dbReference>
<dbReference type="EC" id="3.5.4.9" evidence="11"/>
<dbReference type="OrthoDB" id="7842413at2"/>
<dbReference type="EMBL" id="BALE01000048">
    <property type="protein sequence ID" value="GAN55497.1"/>
    <property type="molecule type" value="Genomic_DNA"/>
</dbReference>
<dbReference type="Pfam" id="PF00763">
    <property type="entry name" value="THF_DHG_CYH"/>
    <property type="match status" value="1"/>
</dbReference>
<dbReference type="AlphaFoldDB" id="A0A0D6MP79"/>
<dbReference type="UniPathway" id="UPA00193"/>
<evidence type="ECO:0000256" key="1">
    <source>
        <dbReference type="ARBA" id="ARBA00004777"/>
    </source>
</evidence>
<keyword evidence="2 11" id="KW-0554">One-carbon metabolism</keyword>
<comment type="subunit">
    <text evidence="11">Homodimer.</text>
</comment>
<comment type="caution">
    <text evidence="11">Lacks conserved residue(s) required for the propagation of feature annotation.</text>
</comment>
<dbReference type="GO" id="GO:0005829">
    <property type="term" value="C:cytosol"/>
    <property type="evidence" value="ECO:0007669"/>
    <property type="project" value="TreeGrafter"/>
</dbReference>
<dbReference type="HAMAP" id="MF_01576">
    <property type="entry name" value="THF_DHG_CYH"/>
    <property type="match status" value="1"/>
</dbReference>
<dbReference type="GO" id="GO:0004477">
    <property type="term" value="F:methenyltetrahydrofolate cyclohydrolase activity"/>
    <property type="evidence" value="ECO:0007669"/>
    <property type="project" value="UniProtKB-UniRule"/>
</dbReference>
<dbReference type="GO" id="GO:0035999">
    <property type="term" value="P:tetrahydrofolate interconversion"/>
    <property type="evidence" value="ECO:0007669"/>
    <property type="project" value="UniProtKB-UniRule"/>
</dbReference>
<reference evidence="14 15" key="1">
    <citation type="submission" date="2012-10" db="EMBL/GenBank/DDBJ databases">
        <title>Genome sequencing of Tanticharoenia sakaeratensis NBRC 103193.</title>
        <authorList>
            <person name="Azuma Y."/>
            <person name="Hadano H."/>
            <person name="Hirakawa H."/>
            <person name="Matsushita K."/>
        </authorList>
    </citation>
    <scope>NUCLEOTIDE SEQUENCE [LARGE SCALE GENOMIC DNA]</scope>
    <source>
        <strain evidence="14 15">NBRC 103193</strain>
    </source>
</reference>
<dbReference type="InterPro" id="IPR046346">
    <property type="entry name" value="Aminoacid_DH-like_N_sf"/>
</dbReference>
<dbReference type="GO" id="GO:0009086">
    <property type="term" value="P:methionine biosynthetic process"/>
    <property type="evidence" value="ECO:0007669"/>
    <property type="project" value="UniProtKB-KW"/>
</dbReference>
<comment type="similarity">
    <text evidence="11">Belongs to the tetrahydrofolate dehydrogenase/cyclohydrolase family.</text>
</comment>
<dbReference type="InterPro" id="IPR020631">
    <property type="entry name" value="THF_DH/CycHdrlase_NAD-bd_dom"/>
</dbReference>
<dbReference type="EC" id="1.5.1.5" evidence="11"/>
<evidence type="ECO:0000256" key="2">
    <source>
        <dbReference type="ARBA" id="ARBA00022563"/>
    </source>
</evidence>
<dbReference type="RefSeq" id="WP_048850674.1">
    <property type="nucleotide sequence ID" value="NZ_BALE01000048.1"/>
</dbReference>
<evidence type="ECO:0000256" key="8">
    <source>
        <dbReference type="ARBA" id="ARBA00023102"/>
    </source>
</evidence>
<comment type="pathway">
    <text evidence="1 11">One-carbon metabolism; tetrahydrofolate interconversion.</text>
</comment>
<dbReference type="PANTHER" id="PTHR48099:SF5">
    <property type="entry name" value="C-1-TETRAHYDROFOLATE SYNTHASE, CYTOPLASMIC"/>
    <property type="match status" value="1"/>
</dbReference>